<accession>A0A133KFL6</accession>
<keyword evidence="3" id="KW-1185">Reference proteome</keyword>
<dbReference type="OrthoDB" id="1691845at2"/>
<dbReference type="RefSeq" id="WP_156440778.1">
    <property type="nucleotide sequence ID" value="NZ_CAMPUE010000011.1"/>
</dbReference>
<proteinExistence type="predicted"/>
<gene>
    <name evidence="2" type="ORF">HMPREF3200_00792</name>
</gene>
<evidence type="ECO:0000313" key="2">
    <source>
        <dbReference type="EMBL" id="KWZ78305.1"/>
    </source>
</evidence>
<keyword evidence="1" id="KW-0812">Transmembrane</keyword>
<dbReference type="Proteomes" id="UP000070383">
    <property type="component" value="Unassembled WGS sequence"/>
</dbReference>
<feature type="transmembrane region" description="Helical" evidence="1">
    <location>
        <begin position="6"/>
        <end position="24"/>
    </location>
</feature>
<organism evidence="2 3">
    <name type="scientific">Anaerococcus tetradius</name>
    <dbReference type="NCBI Taxonomy" id="33036"/>
    <lineage>
        <taxon>Bacteria</taxon>
        <taxon>Bacillati</taxon>
        <taxon>Bacillota</taxon>
        <taxon>Tissierellia</taxon>
        <taxon>Tissierellales</taxon>
        <taxon>Peptoniphilaceae</taxon>
        <taxon>Anaerococcus</taxon>
    </lineage>
</organism>
<evidence type="ECO:0000256" key="1">
    <source>
        <dbReference type="SAM" id="Phobius"/>
    </source>
</evidence>
<name>A0A133KFL6_9FIRM</name>
<comment type="caution">
    <text evidence="2">The sequence shown here is derived from an EMBL/GenBank/DDBJ whole genome shotgun (WGS) entry which is preliminary data.</text>
</comment>
<dbReference type="EMBL" id="LRPM01000028">
    <property type="protein sequence ID" value="KWZ78305.1"/>
    <property type="molecule type" value="Genomic_DNA"/>
</dbReference>
<dbReference type="PATRIC" id="fig|33036.3.peg.786"/>
<evidence type="ECO:0000313" key="3">
    <source>
        <dbReference type="Proteomes" id="UP000070383"/>
    </source>
</evidence>
<keyword evidence="1" id="KW-0472">Membrane</keyword>
<dbReference type="AlphaFoldDB" id="A0A133KFL6"/>
<keyword evidence="1" id="KW-1133">Transmembrane helix</keyword>
<dbReference type="STRING" id="33036.HMPREF3200_00792"/>
<sequence>MNIQSIILLIIILAVCAYVIYTRFIAEDGHAGCKDCTACDSSKKDHHSSCGCGC</sequence>
<reference evidence="3" key="1">
    <citation type="submission" date="2016-01" db="EMBL/GenBank/DDBJ databases">
        <authorList>
            <person name="Mitreva M."/>
            <person name="Pepin K.H."/>
            <person name="Mihindukulasuriya K.A."/>
            <person name="Fulton R."/>
            <person name="Fronick C."/>
            <person name="O'Laughlin M."/>
            <person name="Miner T."/>
            <person name="Herter B."/>
            <person name="Rosa B.A."/>
            <person name="Cordes M."/>
            <person name="Tomlinson C."/>
            <person name="Wollam A."/>
            <person name="Palsikar V.B."/>
            <person name="Mardis E.R."/>
            <person name="Wilson R.K."/>
        </authorList>
    </citation>
    <scope>NUCLEOTIDE SEQUENCE [LARGE SCALE GENOMIC DNA]</scope>
    <source>
        <strain evidence="3">MJR8151</strain>
    </source>
</reference>
<protein>
    <recommendedName>
        <fullName evidence="4">FeoB-associated Cys-rich membrane protein</fullName>
    </recommendedName>
</protein>
<evidence type="ECO:0008006" key="4">
    <source>
        <dbReference type="Google" id="ProtNLM"/>
    </source>
</evidence>